<dbReference type="CDD" id="cd00086">
    <property type="entry name" value="homeodomain"/>
    <property type="match status" value="1"/>
</dbReference>
<sequence>MWKDTYDARALGSNMATSRSASRRKRTSFSKEHVELLKATFVTDPYPGISLRENLSQTTGLPESRIQVWFQNRRARTLKCKGAKKPLWQPDSPDQDPHVHAGTSPVYPGFVKEERDQPCFYAPAYPAIPEDHYSTPIYNQMKSSSSYSGHWAQNGTRSSPVPPQWSRSPVSNNNTSYTQSPFMLPGVASTPDTPDSGFWDSALDGSPQMSSSNGYSQLDESWSALAPKTPAPDSGGRVVIVRLAFSGFPRINRAHSLQSGFTQI</sequence>
<evidence type="ECO:0000256" key="1">
    <source>
        <dbReference type="ARBA" id="ARBA00004123"/>
    </source>
</evidence>
<accession>A0A8C6WY00</accession>
<dbReference type="PANTHER" id="PTHR46123:SF4">
    <property type="entry name" value="MIX-TYPE HOMEOBOX GENE 1-RELATED"/>
    <property type="match status" value="1"/>
</dbReference>
<evidence type="ECO:0000256" key="3">
    <source>
        <dbReference type="ARBA" id="ARBA00022473"/>
    </source>
</evidence>
<dbReference type="AlphaFoldDB" id="A0A8C6WY00"/>
<comment type="similarity">
    <text evidence="2">Belongs to the paired homeobox family.</text>
</comment>
<protein>
    <recommendedName>
        <fullName evidence="10">Homeobox domain-containing protein</fullName>
    </recommendedName>
</protein>
<feature type="DNA-binding region" description="Homeobox" evidence="7">
    <location>
        <begin position="22"/>
        <end position="81"/>
    </location>
</feature>
<keyword evidence="6 7" id="KW-0539">Nucleus</keyword>
<dbReference type="Gene3D" id="1.10.10.60">
    <property type="entry name" value="Homeodomain-like"/>
    <property type="match status" value="1"/>
</dbReference>
<dbReference type="PANTHER" id="PTHR46123">
    <property type="entry name" value="MIX-TYPE HOMEOBOX GENE 1-RELATED"/>
    <property type="match status" value="1"/>
</dbReference>
<evidence type="ECO:0000256" key="5">
    <source>
        <dbReference type="ARBA" id="ARBA00023155"/>
    </source>
</evidence>
<dbReference type="InterPro" id="IPR001356">
    <property type="entry name" value="HD"/>
</dbReference>
<feature type="region of interest" description="Disordered" evidence="9">
    <location>
        <begin position="144"/>
        <end position="216"/>
    </location>
</feature>
<evidence type="ECO:0000313" key="12">
    <source>
        <dbReference type="Proteomes" id="UP000694523"/>
    </source>
</evidence>
<keyword evidence="4 7" id="KW-0238">DNA-binding</keyword>
<dbReference type="Ensembl" id="ENSNMLT00000044352.1">
    <property type="protein sequence ID" value="ENSNMLP00000039856.1"/>
    <property type="gene ID" value="ENSNMLG00000024543.1"/>
</dbReference>
<evidence type="ECO:0000256" key="2">
    <source>
        <dbReference type="ARBA" id="ARBA00005733"/>
    </source>
</evidence>
<evidence type="ECO:0000256" key="8">
    <source>
        <dbReference type="RuleBase" id="RU000682"/>
    </source>
</evidence>
<dbReference type="Proteomes" id="UP000694523">
    <property type="component" value="Unplaced"/>
</dbReference>
<evidence type="ECO:0000256" key="7">
    <source>
        <dbReference type="PROSITE-ProRule" id="PRU00108"/>
    </source>
</evidence>
<dbReference type="GO" id="GO:0005634">
    <property type="term" value="C:nucleus"/>
    <property type="evidence" value="ECO:0007669"/>
    <property type="project" value="UniProtKB-SubCell"/>
</dbReference>
<dbReference type="SUPFAM" id="SSF46689">
    <property type="entry name" value="Homeodomain-like"/>
    <property type="match status" value="1"/>
</dbReference>
<keyword evidence="3" id="KW-0217">Developmental protein</keyword>
<reference evidence="11" key="1">
    <citation type="submission" date="2025-08" db="UniProtKB">
        <authorList>
            <consortium name="Ensembl"/>
        </authorList>
    </citation>
    <scope>IDENTIFICATION</scope>
</reference>
<feature type="compositionally biased region" description="Polar residues" evidence="9">
    <location>
        <begin position="207"/>
        <end position="216"/>
    </location>
</feature>
<dbReference type="FunFam" id="1.10.10.60:FF:000312">
    <property type="entry name" value="Mix-type homeobox gene 1"/>
    <property type="match status" value="1"/>
</dbReference>
<evidence type="ECO:0000259" key="10">
    <source>
        <dbReference type="PROSITE" id="PS50071"/>
    </source>
</evidence>
<evidence type="ECO:0000256" key="9">
    <source>
        <dbReference type="SAM" id="MobiDB-lite"/>
    </source>
</evidence>
<dbReference type="SMART" id="SM00389">
    <property type="entry name" value="HOX"/>
    <property type="match status" value="1"/>
</dbReference>
<dbReference type="GO" id="GO:0000981">
    <property type="term" value="F:DNA-binding transcription factor activity, RNA polymerase II-specific"/>
    <property type="evidence" value="ECO:0007669"/>
    <property type="project" value="TreeGrafter"/>
</dbReference>
<evidence type="ECO:0000256" key="6">
    <source>
        <dbReference type="ARBA" id="ARBA00023242"/>
    </source>
</evidence>
<feature type="domain" description="Homeobox" evidence="10">
    <location>
        <begin position="20"/>
        <end position="80"/>
    </location>
</feature>
<feature type="compositionally biased region" description="Polar residues" evidence="9">
    <location>
        <begin position="144"/>
        <end position="181"/>
    </location>
</feature>
<keyword evidence="5 7" id="KW-0371">Homeobox</keyword>
<dbReference type="InterPro" id="IPR009057">
    <property type="entry name" value="Homeodomain-like_sf"/>
</dbReference>
<dbReference type="PROSITE" id="PS50071">
    <property type="entry name" value="HOMEOBOX_2"/>
    <property type="match status" value="1"/>
</dbReference>
<name>A0A8C6WY00_9GOBI</name>
<proteinExistence type="inferred from homology"/>
<dbReference type="Pfam" id="PF00046">
    <property type="entry name" value="Homeodomain"/>
    <property type="match status" value="1"/>
</dbReference>
<organism evidence="11 12">
    <name type="scientific">Neogobius melanostomus</name>
    <name type="common">round goby</name>
    <dbReference type="NCBI Taxonomy" id="47308"/>
    <lineage>
        <taxon>Eukaryota</taxon>
        <taxon>Metazoa</taxon>
        <taxon>Chordata</taxon>
        <taxon>Craniata</taxon>
        <taxon>Vertebrata</taxon>
        <taxon>Euteleostomi</taxon>
        <taxon>Actinopterygii</taxon>
        <taxon>Neopterygii</taxon>
        <taxon>Teleostei</taxon>
        <taxon>Neoteleostei</taxon>
        <taxon>Acanthomorphata</taxon>
        <taxon>Gobiaria</taxon>
        <taxon>Gobiiformes</taxon>
        <taxon>Gobioidei</taxon>
        <taxon>Gobiidae</taxon>
        <taxon>Benthophilinae</taxon>
        <taxon>Neogobiini</taxon>
        <taxon>Neogobius</taxon>
    </lineage>
</organism>
<dbReference type="GO" id="GO:0000977">
    <property type="term" value="F:RNA polymerase II transcription regulatory region sequence-specific DNA binding"/>
    <property type="evidence" value="ECO:0007669"/>
    <property type="project" value="TreeGrafter"/>
</dbReference>
<evidence type="ECO:0000313" key="11">
    <source>
        <dbReference type="Ensembl" id="ENSNMLP00000039856.1"/>
    </source>
</evidence>
<evidence type="ECO:0000256" key="4">
    <source>
        <dbReference type="ARBA" id="ARBA00023125"/>
    </source>
</evidence>
<feature type="region of interest" description="Disordered" evidence="9">
    <location>
        <begin position="84"/>
        <end position="106"/>
    </location>
</feature>
<keyword evidence="12" id="KW-1185">Reference proteome</keyword>
<dbReference type="InterPro" id="IPR051306">
    <property type="entry name" value="Homeobox_regulator"/>
</dbReference>
<reference evidence="11" key="2">
    <citation type="submission" date="2025-09" db="UniProtKB">
        <authorList>
            <consortium name="Ensembl"/>
        </authorList>
    </citation>
    <scope>IDENTIFICATION</scope>
</reference>
<comment type="subcellular location">
    <subcellularLocation>
        <location evidence="1 7 8">Nucleus</location>
    </subcellularLocation>
</comment>